<gene>
    <name evidence="3" type="ORF">I302_06590</name>
</gene>
<reference evidence="3" key="1">
    <citation type="submission" date="2013-07" db="EMBL/GenBank/DDBJ databases">
        <title>The Genome Sequence of Cryptococcus bestiolae CBS10118.</title>
        <authorList>
            <consortium name="The Broad Institute Genome Sequencing Platform"/>
            <person name="Cuomo C."/>
            <person name="Litvintseva A."/>
            <person name="Chen Y."/>
            <person name="Heitman J."/>
            <person name="Sun S."/>
            <person name="Springer D."/>
            <person name="Dromer F."/>
            <person name="Young S.K."/>
            <person name="Zeng Q."/>
            <person name="Gargeya S."/>
            <person name="Fitzgerald M."/>
            <person name="Abouelleil A."/>
            <person name="Alvarado L."/>
            <person name="Berlin A.M."/>
            <person name="Chapman S.B."/>
            <person name="Dewar J."/>
            <person name="Goldberg J."/>
            <person name="Griggs A."/>
            <person name="Gujja S."/>
            <person name="Hansen M."/>
            <person name="Howarth C."/>
            <person name="Imamovic A."/>
            <person name="Larimer J."/>
            <person name="McCowan C."/>
            <person name="Murphy C."/>
            <person name="Pearson M."/>
            <person name="Priest M."/>
            <person name="Roberts A."/>
            <person name="Saif S."/>
            <person name="Shea T."/>
            <person name="Sykes S."/>
            <person name="Wortman J."/>
            <person name="Nusbaum C."/>
            <person name="Birren B."/>
        </authorList>
    </citation>
    <scope>NUCLEOTIDE SEQUENCE [LARGE SCALE GENOMIC DNA]</scope>
    <source>
        <strain evidence="3">CBS 10118</strain>
    </source>
</reference>
<evidence type="ECO:0000256" key="2">
    <source>
        <dbReference type="SAM" id="SignalP"/>
    </source>
</evidence>
<protein>
    <submittedName>
        <fullName evidence="3">Uncharacterized protein</fullName>
    </submittedName>
</protein>
<feature type="compositionally biased region" description="Acidic residues" evidence="1">
    <location>
        <begin position="203"/>
        <end position="216"/>
    </location>
</feature>
<reference evidence="3" key="2">
    <citation type="submission" date="2014-01" db="EMBL/GenBank/DDBJ databases">
        <title>Evolution of pathogenesis and genome organization in the Tremellales.</title>
        <authorList>
            <person name="Cuomo C."/>
            <person name="Litvintseva A."/>
            <person name="Heitman J."/>
            <person name="Chen Y."/>
            <person name="Sun S."/>
            <person name="Springer D."/>
            <person name="Dromer F."/>
            <person name="Young S."/>
            <person name="Zeng Q."/>
            <person name="Chapman S."/>
            <person name="Gujja S."/>
            <person name="Saif S."/>
            <person name="Birren B."/>
        </authorList>
    </citation>
    <scope>NUCLEOTIDE SEQUENCE</scope>
    <source>
        <strain evidence="3">CBS 10118</strain>
    </source>
</reference>
<feature type="region of interest" description="Disordered" evidence="1">
    <location>
        <begin position="199"/>
        <end position="223"/>
    </location>
</feature>
<dbReference type="OrthoDB" id="2566135at2759"/>
<accession>A0A1B9FXW5</accession>
<evidence type="ECO:0000256" key="1">
    <source>
        <dbReference type="SAM" id="MobiDB-lite"/>
    </source>
</evidence>
<keyword evidence="2" id="KW-0732">Signal</keyword>
<feature type="region of interest" description="Disordered" evidence="1">
    <location>
        <begin position="241"/>
        <end position="324"/>
    </location>
</feature>
<sequence length="324" mass="35693">MLYKYFPLLAALTSITALPSPVPSEIVKKADEAGSDSIIVEVAFAPNTRYASKVDKNDTIWGGTANKHFSYWGQHQGKASTPFWWLVYEDGVTQETATDKKLKYNMSCAAGILDEHKPGDHFTFSLDTTAACVHPTGSTQVDNILTNAIVICDSGKCVAEDGCAGLEIPQFDQTYLENSYKPKTSRRSSVIGYNLAMSNVESTDQETTEETTDETTDQTANESTEKLKAIGKALVDTVSDLVDDEDGDDPKRRGLRAEGLSTTLSETDVHSATKANPRGNDEARTRREHRGVSYNVNVEAEDPPEDEEEEGEEEEEEEEEEEDE</sequence>
<evidence type="ECO:0000313" key="3">
    <source>
        <dbReference type="EMBL" id="OCF23607.1"/>
    </source>
</evidence>
<organism evidence="3">
    <name type="scientific">Kwoniella bestiolae CBS 10118</name>
    <dbReference type="NCBI Taxonomy" id="1296100"/>
    <lineage>
        <taxon>Eukaryota</taxon>
        <taxon>Fungi</taxon>
        <taxon>Dikarya</taxon>
        <taxon>Basidiomycota</taxon>
        <taxon>Agaricomycotina</taxon>
        <taxon>Tremellomycetes</taxon>
        <taxon>Tremellales</taxon>
        <taxon>Cryptococcaceae</taxon>
        <taxon>Kwoniella</taxon>
    </lineage>
</organism>
<dbReference type="VEuPathDB" id="FungiDB:I302_06590"/>
<feature type="compositionally biased region" description="Acidic residues" evidence="1">
    <location>
        <begin position="299"/>
        <end position="324"/>
    </location>
</feature>
<proteinExistence type="predicted"/>
<name>A0A1B9FXW5_9TREE</name>
<feature type="signal peptide" evidence="2">
    <location>
        <begin position="1"/>
        <end position="17"/>
    </location>
</feature>
<dbReference type="EMBL" id="KI894023">
    <property type="protein sequence ID" value="OCF23607.1"/>
    <property type="molecule type" value="Genomic_DNA"/>
</dbReference>
<dbReference type="AlphaFoldDB" id="A0A1B9FXW5"/>
<feature type="chain" id="PRO_5008626540" evidence="2">
    <location>
        <begin position="18"/>
        <end position="324"/>
    </location>
</feature>